<dbReference type="OrthoDB" id="10541638at2759"/>
<dbReference type="AlphaFoldDB" id="A2EKP9"/>
<evidence type="ECO:0000313" key="3">
    <source>
        <dbReference type="EMBL" id="EAY06788.1"/>
    </source>
</evidence>
<feature type="chain" id="PRO_5002643395" description="Phospholipase C/D domain-containing protein" evidence="1">
    <location>
        <begin position="19"/>
        <end position="263"/>
    </location>
</feature>
<proteinExistence type="predicted"/>
<dbReference type="EMBL" id="DS113415">
    <property type="protein sequence ID" value="EAY06788.1"/>
    <property type="molecule type" value="Genomic_DNA"/>
</dbReference>
<protein>
    <recommendedName>
        <fullName evidence="2">Phospholipase C/D domain-containing protein</fullName>
    </recommendedName>
</protein>
<dbReference type="InParanoid" id="A2EKP9"/>
<dbReference type="VEuPathDB" id="TrichDB:TVAG_103380"/>
<gene>
    <name evidence="3" type="ORF">TVAG_103380</name>
</gene>
<organism evidence="3 4">
    <name type="scientific">Trichomonas vaginalis (strain ATCC PRA-98 / G3)</name>
    <dbReference type="NCBI Taxonomy" id="412133"/>
    <lineage>
        <taxon>Eukaryota</taxon>
        <taxon>Metamonada</taxon>
        <taxon>Parabasalia</taxon>
        <taxon>Trichomonadida</taxon>
        <taxon>Trichomonadidae</taxon>
        <taxon>Trichomonas</taxon>
    </lineage>
</organism>
<name>A2EKP9_TRIV3</name>
<dbReference type="Pfam" id="PF00882">
    <property type="entry name" value="Zn_dep_PLPC"/>
    <property type="match status" value="1"/>
</dbReference>
<keyword evidence="1" id="KW-0732">Signal</keyword>
<dbReference type="RefSeq" id="XP_001319011.1">
    <property type="nucleotide sequence ID" value="XM_001318976.1"/>
</dbReference>
<reference evidence="3" key="2">
    <citation type="journal article" date="2007" name="Science">
        <title>Draft genome sequence of the sexually transmitted pathogen Trichomonas vaginalis.</title>
        <authorList>
            <person name="Carlton J.M."/>
            <person name="Hirt R.P."/>
            <person name="Silva J.C."/>
            <person name="Delcher A.L."/>
            <person name="Schatz M."/>
            <person name="Zhao Q."/>
            <person name="Wortman J.R."/>
            <person name="Bidwell S.L."/>
            <person name="Alsmark U.C.M."/>
            <person name="Besteiro S."/>
            <person name="Sicheritz-Ponten T."/>
            <person name="Noel C.J."/>
            <person name="Dacks J.B."/>
            <person name="Foster P.G."/>
            <person name="Simillion C."/>
            <person name="Van de Peer Y."/>
            <person name="Miranda-Saavedra D."/>
            <person name="Barton G.J."/>
            <person name="Westrop G.D."/>
            <person name="Mueller S."/>
            <person name="Dessi D."/>
            <person name="Fiori P.L."/>
            <person name="Ren Q."/>
            <person name="Paulsen I."/>
            <person name="Zhang H."/>
            <person name="Bastida-Corcuera F.D."/>
            <person name="Simoes-Barbosa A."/>
            <person name="Brown M.T."/>
            <person name="Hayes R.D."/>
            <person name="Mukherjee M."/>
            <person name="Okumura C.Y."/>
            <person name="Schneider R."/>
            <person name="Smith A.J."/>
            <person name="Vanacova S."/>
            <person name="Villalvazo M."/>
            <person name="Haas B.J."/>
            <person name="Pertea M."/>
            <person name="Feldblyum T.V."/>
            <person name="Utterback T.R."/>
            <person name="Shu C.L."/>
            <person name="Osoegawa K."/>
            <person name="de Jong P.J."/>
            <person name="Hrdy I."/>
            <person name="Horvathova L."/>
            <person name="Zubacova Z."/>
            <person name="Dolezal P."/>
            <person name="Malik S.B."/>
            <person name="Logsdon J.M. Jr."/>
            <person name="Henze K."/>
            <person name="Gupta A."/>
            <person name="Wang C.C."/>
            <person name="Dunne R.L."/>
            <person name="Upcroft J.A."/>
            <person name="Upcroft P."/>
            <person name="White O."/>
            <person name="Salzberg S.L."/>
            <person name="Tang P."/>
            <person name="Chiu C.-H."/>
            <person name="Lee Y.-S."/>
            <person name="Embley T.M."/>
            <person name="Coombs G.H."/>
            <person name="Mottram J.C."/>
            <person name="Tachezy J."/>
            <person name="Fraser-Liggett C.M."/>
            <person name="Johnson P.J."/>
        </authorList>
    </citation>
    <scope>NUCLEOTIDE SEQUENCE [LARGE SCALE GENOMIC DNA]</scope>
    <source>
        <strain evidence="3">G3</strain>
    </source>
</reference>
<sequence length="263" mass="30176">MLLLLFIGFSISWTPSFHQAFASYYAKSHYPNLTKSQYESFILGAMYADGVNKTISHKVIPMVKKINSVTNQSSDLYWFLLGIFNHIAIDTFAHAGLENSFIVPKGLKHHLSEIATCSWAQHHMKTRYFTIPSDLKDQVSEIGISFKSNFRYLYPICYFFAKFIPAHWLFPFIHKSPCNIKSYKEADCMFRRHLDAMVKAAEKIMALSHDSTLTQFGVKTIVYGYLNNIQCCSKSDVLAEINATFAIHNSRSEQLLDDRRVSL</sequence>
<feature type="domain" description="Phospholipase C/D" evidence="2">
    <location>
        <begin position="22"/>
        <end position="120"/>
    </location>
</feature>
<dbReference type="KEGG" id="tva:4764670"/>
<keyword evidence="4" id="KW-1185">Reference proteome</keyword>
<reference evidence="3" key="1">
    <citation type="submission" date="2006-10" db="EMBL/GenBank/DDBJ databases">
        <authorList>
            <person name="Amadeo P."/>
            <person name="Zhao Q."/>
            <person name="Wortman J."/>
            <person name="Fraser-Liggett C."/>
            <person name="Carlton J."/>
        </authorList>
    </citation>
    <scope>NUCLEOTIDE SEQUENCE</scope>
    <source>
        <strain evidence="3">G3</strain>
    </source>
</reference>
<dbReference type="InterPro" id="IPR029002">
    <property type="entry name" value="PLPC/GPLD1"/>
</dbReference>
<dbReference type="VEuPathDB" id="TrichDB:TVAGG3_0931240"/>
<evidence type="ECO:0000313" key="4">
    <source>
        <dbReference type="Proteomes" id="UP000001542"/>
    </source>
</evidence>
<evidence type="ECO:0000256" key="1">
    <source>
        <dbReference type="SAM" id="SignalP"/>
    </source>
</evidence>
<feature type="signal peptide" evidence="1">
    <location>
        <begin position="1"/>
        <end position="18"/>
    </location>
</feature>
<dbReference type="Proteomes" id="UP000001542">
    <property type="component" value="Unassembled WGS sequence"/>
</dbReference>
<accession>A2EKP9</accession>
<evidence type="ECO:0000259" key="2">
    <source>
        <dbReference type="Pfam" id="PF00882"/>
    </source>
</evidence>